<evidence type="ECO:0000256" key="6">
    <source>
        <dbReference type="ARBA" id="ARBA00023163"/>
    </source>
</evidence>
<keyword evidence="6" id="KW-0804">Transcription</keyword>
<accession>A0AAD8JVM4</accession>
<dbReference type="EMBL" id="JAUHHV010000010">
    <property type="protein sequence ID" value="KAK1409557.1"/>
    <property type="molecule type" value="Genomic_DNA"/>
</dbReference>
<dbReference type="EC" id="2.7.7.6" evidence="2"/>
<dbReference type="PANTHER" id="PTHR20856">
    <property type="entry name" value="DNA-DIRECTED RNA POLYMERASE I SUBUNIT 2"/>
    <property type="match status" value="1"/>
</dbReference>
<dbReference type="GO" id="GO:0006351">
    <property type="term" value="P:DNA-templated transcription"/>
    <property type="evidence" value="ECO:0007669"/>
    <property type="project" value="InterPro"/>
</dbReference>
<comment type="similarity">
    <text evidence="1">Belongs to the RNA polymerase beta chain family.</text>
</comment>
<evidence type="ECO:0000259" key="9">
    <source>
        <dbReference type="Pfam" id="PF04561"/>
    </source>
</evidence>
<dbReference type="InterPro" id="IPR015712">
    <property type="entry name" value="DNA-dir_RNA_pol_su2"/>
</dbReference>
<dbReference type="InterPro" id="IPR037034">
    <property type="entry name" value="RNA_pol_Rpb2_2_sf"/>
</dbReference>
<keyword evidence="8" id="KW-1133">Transmembrane helix</keyword>
<evidence type="ECO:0000313" key="11">
    <source>
        <dbReference type="Proteomes" id="UP001229421"/>
    </source>
</evidence>
<comment type="catalytic activity">
    <reaction evidence="7">
        <text>RNA(n) + a ribonucleoside 5'-triphosphate = RNA(n+1) + diphosphate</text>
        <dbReference type="Rhea" id="RHEA:21248"/>
        <dbReference type="Rhea" id="RHEA-COMP:14527"/>
        <dbReference type="Rhea" id="RHEA-COMP:17342"/>
        <dbReference type="ChEBI" id="CHEBI:33019"/>
        <dbReference type="ChEBI" id="CHEBI:61557"/>
        <dbReference type="ChEBI" id="CHEBI:140395"/>
        <dbReference type="EC" id="2.7.7.6"/>
    </reaction>
</comment>
<keyword evidence="4" id="KW-0808">Transferase</keyword>
<sequence>MFEKTLVGQQSSLDDHLPVSCWKRKVCVKLVDSHIRGGGKVITVFLFSTVEIPIWLLFFALGVTSDKLVIDLIGADSKDNMIVNVLLASIYDADQKSKDFRKKGNAFNILADTLREKWTYAPKQAFKDCIEETLFPKLRGFNRKARYLGYMVKCLLEAYRGRRKVDDRDSFRSKRVELASELLEREIRVHLKHAIRRMTKALQRDLYGDRSLHPIEHYLDASIVTNGLSRAFSTGAWMMADMRRTRQQASFTLGKSVLYDHSRWRKLWVGKKFVKYWSCEHKHPSKSA</sequence>
<dbReference type="GO" id="GO:0003677">
    <property type="term" value="F:DNA binding"/>
    <property type="evidence" value="ECO:0007669"/>
    <property type="project" value="InterPro"/>
</dbReference>
<dbReference type="GO" id="GO:0000428">
    <property type="term" value="C:DNA-directed RNA polymerase complex"/>
    <property type="evidence" value="ECO:0007669"/>
    <property type="project" value="UniProtKB-KW"/>
</dbReference>
<dbReference type="Proteomes" id="UP001229421">
    <property type="component" value="Unassembled WGS sequence"/>
</dbReference>
<gene>
    <name evidence="10" type="ORF">QVD17_36083</name>
</gene>
<evidence type="ECO:0000256" key="7">
    <source>
        <dbReference type="ARBA" id="ARBA00048552"/>
    </source>
</evidence>
<keyword evidence="8" id="KW-0812">Transmembrane</keyword>
<evidence type="ECO:0000256" key="2">
    <source>
        <dbReference type="ARBA" id="ARBA00012418"/>
    </source>
</evidence>
<keyword evidence="5" id="KW-0548">Nucleotidyltransferase</keyword>
<dbReference type="Gene3D" id="3.90.1110.10">
    <property type="entry name" value="RNA polymerase Rpb2, domain 2"/>
    <property type="match status" value="1"/>
</dbReference>
<comment type="caution">
    <text evidence="10">The sequence shown here is derived from an EMBL/GenBank/DDBJ whole genome shotgun (WGS) entry which is preliminary data.</text>
</comment>
<evidence type="ECO:0000313" key="10">
    <source>
        <dbReference type="EMBL" id="KAK1409557.1"/>
    </source>
</evidence>
<evidence type="ECO:0000256" key="3">
    <source>
        <dbReference type="ARBA" id="ARBA00022478"/>
    </source>
</evidence>
<reference evidence="10" key="1">
    <citation type="journal article" date="2023" name="bioRxiv">
        <title>Improved chromosome-level genome assembly for marigold (Tagetes erecta).</title>
        <authorList>
            <person name="Jiang F."/>
            <person name="Yuan L."/>
            <person name="Wang S."/>
            <person name="Wang H."/>
            <person name="Xu D."/>
            <person name="Wang A."/>
            <person name="Fan W."/>
        </authorList>
    </citation>
    <scope>NUCLEOTIDE SEQUENCE</scope>
    <source>
        <strain evidence="10">WSJ</strain>
        <tissue evidence="10">Leaf</tissue>
    </source>
</reference>
<dbReference type="GO" id="GO:0032549">
    <property type="term" value="F:ribonucleoside binding"/>
    <property type="evidence" value="ECO:0007669"/>
    <property type="project" value="InterPro"/>
</dbReference>
<evidence type="ECO:0000256" key="8">
    <source>
        <dbReference type="SAM" id="Phobius"/>
    </source>
</evidence>
<evidence type="ECO:0000256" key="1">
    <source>
        <dbReference type="ARBA" id="ARBA00006835"/>
    </source>
</evidence>
<keyword evidence="3" id="KW-0240">DNA-directed RNA polymerase</keyword>
<organism evidence="10 11">
    <name type="scientific">Tagetes erecta</name>
    <name type="common">African marigold</name>
    <dbReference type="NCBI Taxonomy" id="13708"/>
    <lineage>
        <taxon>Eukaryota</taxon>
        <taxon>Viridiplantae</taxon>
        <taxon>Streptophyta</taxon>
        <taxon>Embryophyta</taxon>
        <taxon>Tracheophyta</taxon>
        <taxon>Spermatophyta</taxon>
        <taxon>Magnoliopsida</taxon>
        <taxon>eudicotyledons</taxon>
        <taxon>Gunneridae</taxon>
        <taxon>Pentapetalae</taxon>
        <taxon>asterids</taxon>
        <taxon>campanulids</taxon>
        <taxon>Asterales</taxon>
        <taxon>Asteraceae</taxon>
        <taxon>Asteroideae</taxon>
        <taxon>Heliantheae alliance</taxon>
        <taxon>Tageteae</taxon>
        <taxon>Tagetes</taxon>
    </lineage>
</organism>
<proteinExistence type="inferred from homology"/>
<feature type="domain" description="RNA polymerase Rpb2" evidence="9">
    <location>
        <begin position="44"/>
        <end position="177"/>
    </location>
</feature>
<evidence type="ECO:0000256" key="5">
    <source>
        <dbReference type="ARBA" id="ARBA00022695"/>
    </source>
</evidence>
<dbReference type="SUPFAM" id="SSF64484">
    <property type="entry name" value="beta and beta-prime subunits of DNA dependent RNA-polymerase"/>
    <property type="match status" value="1"/>
</dbReference>
<name>A0AAD8JVM4_TARER</name>
<dbReference type="InterPro" id="IPR007642">
    <property type="entry name" value="RNA_pol_Rpb2_2"/>
</dbReference>
<keyword evidence="11" id="KW-1185">Reference proteome</keyword>
<dbReference type="GO" id="GO:0003899">
    <property type="term" value="F:DNA-directed RNA polymerase activity"/>
    <property type="evidence" value="ECO:0007669"/>
    <property type="project" value="UniProtKB-EC"/>
</dbReference>
<evidence type="ECO:0000256" key="4">
    <source>
        <dbReference type="ARBA" id="ARBA00022679"/>
    </source>
</evidence>
<dbReference type="AlphaFoldDB" id="A0AAD8JVM4"/>
<protein>
    <recommendedName>
        <fullName evidence="2">DNA-directed RNA polymerase</fullName>
        <ecNumber evidence="2">2.7.7.6</ecNumber>
    </recommendedName>
</protein>
<feature type="transmembrane region" description="Helical" evidence="8">
    <location>
        <begin position="41"/>
        <end position="63"/>
    </location>
</feature>
<dbReference type="Pfam" id="PF04561">
    <property type="entry name" value="RNA_pol_Rpb2_2"/>
    <property type="match status" value="1"/>
</dbReference>
<keyword evidence="8" id="KW-0472">Membrane</keyword>